<evidence type="ECO:0000313" key="11">
    <source>
        <dbReference type="Proteomes" id="UP001203338"/>
    </source>
</evidence>
<evidence type="ECO:0000256" key="1">
    <source>
        <dbReference type="ARBA" id="ARBA00004651"/>
    </source>
</evidence>
<feature type="transmembrane region" description="Helical" evidence="8">
    <location>
        <begin position="156"/>
        <end position="180"/>
    </location>
</feature>
<feature type="transmembrane region" description="Helical" evidence="8">
    <location>
        <begin position="112"/>
        <end position="136"/>
    </location>
</feature>
<feature type="domain" description="ABC transmembrane type-1" evidence="9">
    <location>
        <begin position="76"/>
        <end position="276"/>
    </location>
</feature>
<dbReference type="Gene3D" id="1.10.3720.10">
    <property type="entry name" value="MetI-like"/>
    <property type="match status" value="1"/>
</dbReference>
<proteinExistence type="inferred from homology"/>
<dbReference type="InterPro" id="IPR051789">
    <property type="entry name" value="Bact_Polyamine_Transport"/>
</dbReference>
<dbReference type="PANTHER" id="PTHR43848:SF2">
    <property type="entry name" value="PUTRESCINE TRANSPORT SYSTEM PERMEASE PROTEIN POTI"/>
    <property type="match status" value="1"/>
</dbReference>
<dbReference type="Proteomes" id="UP001203338">
    <property type="component" value="Unassembled WGS sequence"/>
</dbReference>
<gene>
    <name evidence="10" type="ORF">M3P05_19230</name>
</gene>
<dbReference type="SUPFAM" id="SSF161098">
    <property type="entry name" value="MetI-like"/>
    <property type="match status" value="1"/>
</dbReference>
<evidence type="ECO:0000256" key="2">
    <source>
        <dbReference type="ARBA" id="ARBA00007069"/>
    </source>
</evidence>
<keyword evidence="7 8" id="KW-0472">Membrane</keyword>
<accession>A0ABT0PL06</accession>
<feature type="transmembrane region" description="Helical" evidence="8">
    <location>
        <begin position="257"/>
        <end position="279"/>
    </location>
</feature>
<evidence type="ECO:0000256" key="7">
    <source>
        <dbReference type="ARBA" id="ARBA00023136"/>
    </source>
</evidence>
<comment type="subcellular location">
    <subcellularLocation>
        <location evidence="1 8">Cell membrane</location>
        <topology evidence="1 8">Multi-pass membrane protein</topology>
    </subcellularLocation>
</comment>
<keyword evidence="6 8" id="KW-1133">Transmembrane helix</keyword>
<feature type="transmembrane region" description="Helical" evidence="8">
    <location>
        <begin position="201"/>
        <end position="226"/>
    </location>
</feature>
<dbReference type="InterPro" id="IPR000515">
    <property type="entry name" value="MetI-like"/>
</dbReference>
<feature type="transmembrane region" description="Helical" evidence="8">
    <location>
        <begin position="76"/>
        <end position="100"/>
    </location>
</feature>
<evidence type="ECO:0000256" key="6">
    <source>
        <dbReference type="ARBA" id="ARBA00022989"/>
    </source>
</evidence>
<keyword evidence="5 8" id="KW-0812">Transmembrane</keyword>
<keyword evidence="11" id="KW-1185">Reference proteome</keyword>
<evidence type="ECO:0000259" key="9">
    <source>
        <dbReference type="PROSITE" id="PS50928"/>
    </source>
</evidence>
<dbReference type="CDD" id="cd06261">
    <property type="entry name" value="TM_PBP2"/>
    <property type="match status" value="1"/>
</dbReference>
<evidence type="ECO:0000256" key="4">
    <source>
        <dbReference type="ARBA" id="ARBA00022475"/>
    </source>
</evidence>
<dbReference type="PROSITE" id="PS50928">
    <property type="entry name" value="ABC_TM1"/>
    <property type="match status" value="1"/>
</dbReference>
<comment type="caution">
    <text evidence="10">The sequence shown here is derived from an EMBL/GenBank/DDBJ whole genome shotgun (WGS) entry which is preliminary data.</text>
</comment>
<sequence length="287" mass="31525">MIASIPQSRAYQRTYNAYIALFFLLLAAPLVVVAIFSFNDSLFPSLPWGGFTLDWFFAETPKRTGLFHDESILESIWISVIVAVAVAVLSVLVALSNAFLFERKEFPGKQLLYSLMLVPLVIPGVILGISILAFGSNIANGVEDNWGIDLEFLRPGLTMVILGQFAFISTICTLIISARLRKFDIQLEEAALNLGANHWDVLWTITLPWLKPALVGAAIVAFLMSFENFNTTLVLVGSDAPLTINMFDRMREGSTPVLNAVSLLLMVASGGLALLSIFVQREQPGKQ</sequence>
<evidence type="ECO:0000256" key="3">
    <source>
        <dbReference type="ARBA" id="ARBA00022448"/>
    </source>
</evidence>
<comment type="similarity">
    <text evidence="2">Belongs to the binding-protein-dependent transport system permease family. CysTW subfamily.</text>
</comment>
<keyword evidence="3 8" id="KW-0813">Transport</keyword>
<evidence type="ECO:0000313" key="10">
    <source>
        <dbReference type="EMBL" id="MCL6272059.1"/>
    </source>
</evidence>
<organism evidence="10 11">
    <name type="scientific">Parendozoicomonas callyspongiae</name>
    <dbReference type="NCBI Taxonomy" id="2942213"/>
    <lineage>
        <taxon>Bacteria</taxon>
        <taxon>Pseudomonadati</taxon>
        <taxon>Pseudomonadota</taxon>
        <taxon>Gammaproteobacteria</taxon>
        <taxon>Oceanospirillales</taxon>
        <taxon>Endozoicomonadaceae</taxon>
        <taxon>Parendozoicomonas</taxon>
    </lineage>
</organism>
<dbReference type="RefSeq" id="WP_249701738.1">
    <property type="nucleotide sequence ID" value="NZ_JAMFLX010000043.1"/>
</dbReference>
<dbReference type="Pfam" id="PF00528">
    <property type="entry name" value="BPD_transp_1"/>
    <property type="match status" value="1"/>
</dbReference>
<dbReference type="EMBL" id="JAMFLX010000043">
    <property type="protein sequence ID" value="MCL6272059.1"/>
    <property type="molecule type" value="Genomic_DNA"/>
</dbReference>
<protein>
    <submittedName>
        <fullName evidence="10">ABC transporter permease subunit</fullName>
    </submittedName>
</protein>
<evidence type="ECO:0000256" key="8">
    <source>
        <dbReference type="RuleBase" id="RU363032"/>
    </source>
</evidence>
<reference evidence="10 11" key="1">
    <citation type="submission" date="2022-05" db="EMBL/GenBank/DDBJ databases">
        <authorList>
            <person name="Park J.-S."/>
        </authorList>
    </citation>
    <scope>NUCLEOTIDE SEQUENCE [LARGE SCALE GENOMIC DNA]</scope>
    <source>
        <strain evidence="10 11">2012CJ34-2</strain>
    </source>
</reference>
<name>A0ABT0PL06_9GAMM</name>
<dbReference type="InterPro" id="IPR035906">
    <property type="entry name" value="MetI-like_sf"/>
</dbReference>
<keyword evidence="4" id="KW-1003">Cell membrane</keyword>
<feature type="transmembrane region" description="Helical" evidence="8">
    <location>
        <begin position="15"/>
        <end position="38"/>
    </location>
</feature>
<dbReference type="PANTHER" id="PTHR43848">
    <property type="entry name" value="PUTRESCINE TRANSPORT SYSTEM PERMEASE PROTEIN POTI"/>
    <property type="match status" value="1"/>
</dbReference>
<evidence type="ECO:0000256" key="5">
    <source>
        <dbReference type="ARBA" id="ARBA00022692"/>
    </source>
</evidence>